<name>A0A4Q2R9D3_9HYPH</name>
<protein>
    <submittedName>
        <fullName evidence="2">DUF4365 domain-containing protein</fullName>
    </submittedName>
</protein>
<dbReference type="Proteomes" id="UP000289411">
    <property type="component" value="Unassembled WGS sequence"/>
</dbReference>
<dbReference type="OrthoDB" id="7995990at2"/>
<gene>
    <name evidence="2" type="ORF">D3272_22575</name>
</gene>
<dbReference type="EMBL" id="QYBC01000023">
    <property type="protein sequence ID" value="RYB02110.1"/>
    <property type="molecule type" value="Genomic_DNA"/>
</dbReference>
<evidence type="ECO:0000313" key="2">
    <source>
        <dbReference type="EMBL" id="RYB02110.1"/>
    </source>
</evidence>
<evidence type="ECO:0000313" key="3">
    <source>
        <dbReference type="Proteomes" id="UP000289411"/>
    </source>
</evidence>
<dbReference type="AlphaFoldDB" id="A0A4Q2R9D3"/>
<sequence>MAGTNHPAGDINGARELITRQHTQELLSRAHLFASAAKAGYNVSYREFDYGVDYTVHSVGIDPETGKRKEDGFKFDLQLKSTVDWRFRGESVVYALDAGTLNAMIGRHRLAPMFLTLLCLPRDEAAWLDSAEEDTTLRHCCYWYDARKDQRTTNPTTQTIDIPRRNLLTPDGLKTLMGLARGMPSRRRRE</sequence>
<organism evidence="2 3">
    <name type="scientific">Lichenibacterium ramalinae</name>
    <dbReference type="NCBI Taxonomy" id="2316527"/>
    <lineage>
        <taxon>Bacteria</taxon>
        <taxon>Pseudomonadati</taxon>
        <taxon>Pseudomonadota</taxon>
        <taxon>Alphaproteobacteria</taxon>
        <taxon>Hyphomicrobiales</taxon>
        <taxon>Lichenihabitantaceae</taxon>
        <taxon>Lichenibacterium</taxon>
    </lineage>
</organism>
<dbReference type="InterPro" id="IPR025375">
    <property type="entry name" value="DUF4365"/>
</dbReference>
<dbReference type="Pfam" id="PF14280">
    <property type="entry name" value="DUF4365"/>
    <property type="match status" value="1"/>
</dbReference>
<proteinExistence type="predicted"/>
<keyword evidence="3" id="KW-1185">Reference proteome</keyword>
<accession>A0A4Q2R9D3</accession>
<reference evidence="2 3" key="2">
    <citation type="submission" date="2019-02" db="EMBL/GenBank/DDBJ databases">
        <title>'Lichenibacterium ramalinii' gen. nov. sp. nov., 'Lichenibacterium minor' gen. nov. sp. nov.</title>
        <authorList>
            <person name="Pankratov T."/>
        </authorList>
    </citation>
    <scope>NUCLEOTIDE SEQUENCE [LARGE SCALE GENOMIC DNA]</scope>
    <source>
        <strain evidence="2 3">RmlP001</strain>
    </source>
</reference>
<evidence type="ECO:0000259" key="1">
    <source>
        <dbReference type="Pfam" id="PF14280"/>
    </source>
</evidence>
<reference evidence="2 3" key="1">
    <citation type="submission" date="2018-09" db="EMBL/GenBank/DDBJ databases">
        <authorList>
            <person name="Grouzdev D.S."/>
            <person name="Krutkina M.S."/>
        </authorList>
    </citation>
    <scope>NUCLEOTIDE SEQUENCE [LARGE SCALE GENOMIC DNA]</scope>
    <source>
        <strain evidence="2 3">RmlP001</strain>
    </source>
</reference>
<comment type="caution">
    <text evidence="2">The sequence shown here is derived from an EMBL/GenBank/DDBJ whole genome shotgun (WGS) entry which is preliminary data.</text>
</comment>
<feature type="domain" description="DUF4365" evidence="1">
    <location>
        <begin position="27"/>
        <end position="178"/>
    </location>
</feature>